<name>A0ACC3CVA5_9PEZI</name>
<evidence type="ECO:0000313" key="1">
    <source>
        <dbReference type="EMBL" id="KAK3045142.1"/>
    </source>
</evidence>
<gene>
    <name evidence="1" type="ORF">LTS18_014475</name>
</gene>
<feature type="non-terminal residue" evidence="1">
    <location>
        <position position="1"/>
    </location>
</feature>
<accession>A0ACC3CVA5</accession>
<protein>
    <submittedName>
        <fullName evidence="1">Uncharacterized protein</fullName>
    </submittedName>
</protein>
<organism evidence="1 2">
    <name type="scientific">Coniosporium uncinatum</name>
    <dbReference type="NCBI Taxonomy" id="93489"/>
    <lineage>
        <taxon>Eukaryota</taxon>
        <taxon>Fungi</taxon>
        <taxon>Dikarya</taxon>
        <taxon>Ascomycota</taxon>
        <taxon>Pezizomycotina</taxon>
        <taxon>Dothideomycetes</taxon>
        <taxon>Dothideomycetes incertae sedis</taxon>
        <taxon>Coniosporium</taxon>
    </lineage>
</organism>
<comment type="caution">
    <text evidence="1">The sequence shown here is derived from an EMBL/GenBank/DDBJ whole genome shotgun (WGS) entry which is preliminary data.</text>
</comment>
<dbReference type="EMBL" id="JAWDJW010010979">
    <property type="protein sequence ID" value="KAK3045142.1"/>
    <property type="molecule type" value="Genomic_DNA"/>
</dbReference>
<evidence type="ECO:0000313" key="2">
    <source>
        <dbReference type="Proteomes" id="UP001186974"/>
    </source>
</evidence>
<sequence length="317" mass="35264">IDNERRTKRQRTTAKKPLIAAGAANGGITPAFAGLRTRVFEGLTFYVMSESVAPTKKSKAELEAMVKANGGTVIQRFDDQKAPDTTCVADRRLVAVSSLQKKGVKSIVRPAWLFDCIAQSEADGLNRLTFVLPMEPEHMFYTIEDDKEMIEGNVDEYGDSYCRDVTAQHLRKVFNDMPKLEKNVEGASLLSHFHDRDAGLVDLPGWMFRGAAVFLDQANSKSETGPLFHGEESLAPLRDAELDAAGMVLKFAGGRVVEWLEDHATTHILVGKDRTRLKLLREAVSHRMPVARIVSVDWVVESFKEGTRLDEERFAAT</sequence>
<proteinExistence type="predicted"/>
<reference evidence="1" key="1">
    <citation type="submission" date="2024-09" db="EMBL/GenBank/DDBJ databases">
        <title>Black Yeasts Isolated from many extreme environments.</title>
        <authorList>
            <person name="Coleine C."/>
            <person name="Stajich J.E."/>
            <person name="Selbmann L."/>
        </authorList>
    </citation>
    <scope>NUCLEOTIDE SEQUENCE</scope>
    <source>
        <strain evidence="1">CCFEE 5737</strain>
    </source>
</reference>
<dbReference type="Proteomes" id="UP001186974">
    <property type="component" value="Unassembled WGS sequence"/>
</dbReference>
<keyword evidence="2" id="KW-1185">Reference proteome</keyword>